<dbReference type="Proteomes" id="UP000192761">
    <property type="component" value="Unassembled WGS sequence"/>
</dbReference>
<gene>
    <name evidence="2" type="ORF">SAMN02745857_01444</name>
</gene>
<sequence>MNRAASAVLLACIAGLAQGAPLLEKNISLADAQKLAADAVAQCQAKGWNVSVSIVDRAGNLKAFARADNAGPHTIAASHAKAYTSASAKAPTQAMMENAQKNPGAANLTDIPGFLLLGGGLPLKIGNEVIGAIGIGGAPAGQLDEQCALATLEANAAMFK</sequence>
<organism evidence="2 3">
    <name type="scientific">Andreprevotia lacus DSM 23236</name>
    <dbReference type="NCBI Taxonomy" id="1121001"/>
    <lineage>
        <taxon>Bacteria</taxon>
        <taxon>Pseudomonadati</taxon>
        <taxon>Pseudomonadota</taxon>
        <taxon>Betaproteobacteria</taxon>
        <taxon>Neisseriales</taxon>
        <taxon>Chitinibacteraceae</taxon>
        <taxon>Andreprevotia</taxon>
    </lineage>
</organism>
<keyword evidence="1" id="KW-0732">Signal</keyword>
<dbReference type="InterPro" id="IPR052517">
    <property type="entry name" value="GlcG_carb_metab_protein"/>
</dbReference>
<evidence type="ECO:0000313" key="3">
    <source>
        <dbReference type="Proteomes" id="UP000192761"/>
    </source>
</evidence>
<dbReference type="Pfam" id="PF03928">
    <property type="entry name" value="HbpS-like"/>
    <property type="match status" value="1"/>
</dbReference>
<dbReference type="OrthoDB" id="70242at2"/>
<dbReference type="SUPFAM" id="SSF143744">
    <property type="entry name" value="GlcG-like"/>
    <property type="match status" value="1"/>
</dbReference>
<proteinExistence type="predicted"/>
<dbReference type="InterPro" id="IPR038084">
    <property type="entry name" value="PduO/GlcC-like_sf"/>
</dbReference>
<dbReference type="InterPro" id="IPR005624">
    <property type="entry name" value="PduO/GlcC-like"/>
</dbReference>
<protein>
    <submittedName>
        <fullName evidence="2">Uncharacterized conserved protein GlcG, DUF336 family</fullName>
    </submittedName>
</protein>
<evidence type="ECO:0000313" key="2">
    <source>
        <dbReference type="EMBL" id="SMC22682.1"/>
    </source>
</evidence>
<reference evidence="2 3" key="1">
    <citation type="submission" date="2017-04" db="EMBL/GenBank/DDBJ databases">
        <authorList>
            <person name="Afonso C.L."/>
            <person name="Miller P.J."/>
            <person name="Scott M.A."/>
            <person name="Spackman E."/>
            <person name="Goraichik I."/>
            <person name="Dimitrov K.M."/>
            <person name="Suarez D.L."/>
            <person name="Swayne D.E."/>
        </authorList>
    </citation>
    <scope>NUCLEOTIDE SEQUENCE [LARGE SCALE GENOMIC DNA]</scope>
    <source>
        <strain evidence="2 3">DSM 23236</strain>
    </source>
</reference>
<feature type="chain" id="PRO_5010709680" evidence="1">
    <location>
        <begin position="20"/>
        <end position="160"/>
    </location>
</feature>
<keyword evidence="3" id="KW-1185">Reference proteome</keyword>
<dbReference type="RefSeq" id="WP_084090113.1">
    <property type="nucleotide sequence ID" value="NZ_FWXD01000007.1"/>
</dbReference>
<dbReference type="Gene3D" id="3.30.450.150">
    <property type="entry name" value="Haem-degrading domain"/>
    <property type="match status" value="1"/>
</dbReference>
<dbReference type="AlphaFoldDB" id="A0A1W1XFW6"/>
<feature type="signal peptide" evidence="1">
    <location>
        <begin position="1"/>
        <end position="19"/>
    </location>
</feature>
<dbReference type="STRING" id="1121001.SAMN02745857_01444"/>
<dbReference type="EMBL" id="FWXD01000007">
    <property type="protein sequence ID" value="SMC22682.1"/>
    <property type="molecule type" value="Genomic_DNA"/>
</dbReference>
<dbReference type="PANTHER" id="PTHR34309:SF10">
    <property type="entry name" value="SLR1406 PROTEIN"/>
    <property type="match status" value="1"/>
</dbReference>
<evidence type="ECO:0000256" key="1">
    <source>
        <dbReference type="SAM" id="SignalP"/>
    </source>
</evidence>
<accession>A0A1W1XFW6</accession>
<dbReference type="PANTHER" id="PTHR34309">
    <property type="entry name" value="SLR1406 PROTEIN"/>
    <property type="match status" value="1"/>
</dbReference>
<name>A0A1W1XFW6_9NEIS</name>